<dbReference type="KEGG" id="cchl:FPL14_02675"/>
<dbReference type="AlphaFoldDB" id="A0A7G5C6M0"/>
<protein>
    <recommendedName>
        <fullName evidence="2">PBSX phage terminase small subunit-like N-terminal domain-containing protein</fullName>
    </recommendedName>
</protein>
<feature type="region of interest" description="Disordered" evidence="1">
    <location>
        <begin position="52"/>
        <end position="72"/>
    </location>
</feature>
<dbReference type="Proteomes" id="UP000515679">
    <property type="component" value="Chromosome"/>
</dbReference>
<sequence length="72" mass="8055">MPRDRSTNRSAALKLWLKSGREMKLTEIADVLGTIASLIRKWKFVDKWDEIPLKRPRGAPGTTSDLSSIGTS</sequence>
<dbReference type="RefSeq" id="WP_182303820.1">
    <property type="nucleotide sequence ID" value="NZ_CP041969.1"/>
</dbReference>
<organism evidence="3 4">
    <name type="scientific">Cohnella cholangitidis</name>
    <dbReference type="NCBI Taxonomy" id="2598458"/>
    <lineage>
        <taxon>Bacteria</taxon>
        <taxon>Bacillati</taxon>
        <taxon>Bacillota</taxon>
        <taxon>Bacilli</taxon>
        <taxon>Bacillales</taxon>
        <taxon>Paenibacillaceae</taxon>
        <taxon>Cohnella</taxon>
    </lineage>
</organism>
<proteinExistence type="predicted"/>
<keyword evidence="4" id="KW-1185">Reference proteome</keyword>
<reference evidence="3 4" key="1">
    <citation type="submission" date="2019-07" db="EMBL/GenBank/DDBJ databases">
        <authorList>
            <person name="Kim J.K."/>
            <person name="Cheong H.-M."/>
            <person name="Choi Y."/>
            <person name="Hwang K.J."/>
            <person name="Lee S."/>
            <person name="Choi C."/>
        </authorList>
    </citation>
    <scope>NUCLEOTIDE SEQUENCE [LARGE SCALE GENOMIC DNA]</scope>
    <source>
        <strain evidence="3 4">KS 22</strain>
    </source>
</reference>
<name>A0A7G5C6M0_9BACL</name>
<dbReference type="InterPro" id="IPR018925">
    <property type="entry name" value="XtmA-like_N"/>
</dbReference>
<feature type="compositionally biased region" description="Polar residues" evidence="1">
    <location>
        <begin position="61"/>
        <end position="72"/>
    </location>
</feature>
<evidence type="ECO:0000313" key="4">
    <source>
        <dbReference type="Proteomes" id="UP000515679"/>
    </source>
</evidence>
<evidence type="ECO:0000313" key="3">
    <source>
        <dbReference type="EMBL" id="QMV44854.1"/>
    </source>
</evidence>
<feature type="domain" description="PBSX phage terminase small subunit-like N-terminal" evidence="2">
    <location>
        <begin position="1"/>
        <end position="50"/>
    </location>
</feature>
<accession>A0A7G5C6M0</accession>
<dbReference type="EMBL" id="CP041969">
    <property type="protein sequence ID" value="QMV44854.1"/>
    <property type="molecule type" value="Genomic_DNA"/>
</dbReference>
<gene>
    <name evidence="3" type="ORF">FPL14_02675</name>
</gene>
<dbReference type="Pfam" id="PF10668">
    <property type="entry name" value="Phage_terminase"/>
    <property type="match status" value="1"/>
</dbReference>
<evidence type="ECO:0000256" key="1">
    <source>
        <dbReference type="SAM" id="MobiDB-lite"/>
    </source>
</evidence>
<evidence type="ECO:0000259" key="2">
    <source>
        <dbReference type="Pfam" id="PF10668"/>
    </source>
</evidence>